<reference evidence="10" key="1">
    <citation type="submission" date="2015-07" db="EMBL/GenBank/DDBJ databases">
        <title>Lactobacillus ginsenosidimutans/EMML 3141/ whole genome sequencing.</title>
        <authorList>
            <person name="Kim M.K."/>
            <person name="Im W.-T."/>
            <person name="Srinivasan S."/>
            <person name="Lee J.-J."/>
        </authorList>
    </citation>
    <scope>NUCLEOTIDE SEQUENCE [LARGE SCALE GENOMIC DNA]</scope>
    <source>
        <strain evidence="10">EMML 3041</strain>
    </source>
</reference>
<name>A0A0H4QIF2_9LACO</name>
<accession>A0A0H4QIF2</accession>
<evidence type="ECO:0000256" key="7">
    <source>
        <dbReference type="SAM" id="Coils"/>
    </source>
</evidence>
<evidence type="ECO:0000256" key="6">
    <source>
        <dbReference type="ARBA" id="ARBA00023306"/>
    </source>
</evidence>
<dbReference type="InterPro" id="IPR019933">
    <property type="entry name" value="DivIVA_domain"/>
</dbReference>
<dbReference type="GO" id="GO:0005737">
    <property type="term" value="C:cytoplasm"/>
    <property type="evidence" value="ECO:0007669"/>
    <property type="project" value="UniProtKB-SubCell"/>
</dbReference>
<dbReference type="Proteomes" id="UP000036106">
    <property type="component" value="Chromosome"/>
</dbReference>
<organism evidence="9 10">
    <name type="scientific">Companilactobacillus ginsenosidimutans</name>
    <dbReference type="NCBI Taxonomy" id="1007676"/>
    <lineage>
        <taxon>Bacteria</taxon>
        <taxon>Bacillati</taxon>
        <taxon>Bacillota</taxon>
        <taxon>Bacilli</taxon>
        <taxon>Lactobacillales</taxon>
        <taxon>Lactobacillaceae</taxon>
        <taxon>Companilactobacillus</taxon>
    </lineage>
</organism>
<keyword evidence="6" id="KW-0131">Cell cycle</keyword>
<dbReference type="NCBIfam" id="TIGR03544">
    <property type="entry name" value="DivI1A_domain"/>
    <property type="match status" value="1"/>
</dbReference>
<comment type="similarity">
    <text evidence="2">Belongs to the DivIVA family.</text>
</comment>
<comment type="subcellular location">
    <subcellularLocation>
        <location evidence="1">Cytoplasm</location>
    </subcellularLocation>
</comment>
<evidence type="ECO:0000256" key="5">
    <source>
        <dbReference type="ARBA" id="ARBA00023054"/>
    </source>
</evidence>
<evidence type="ECO:0000256" key="2">
    <source>
        <dbReference type="ARBA" id="ARBA00009008"/>
    </source>
</evidence>
<evidence type="ECO:0000313" key="10">
    <source>
        <dbReference type="Proteomes" id="UP000036106"/>
    </source>
</evidence>
<dbReference type="Gene3D" id="6.10.250.660">
    <property type="match status" value="1"/>
</dbReference>
<feature type="region of interest" description="Disordered" evidence="8">
    <location>
        <begin position="179"/>
        <end position="244"/>
    </location>
</feature>
<evidence type="ECO:0000256" key="8">
    <source>
        <dbReference type="SAM" id="MobiDB-lite"/>
    </source>
</evidence>
<evidence type="ECO:0000256" key="1">
    <source>
        <dbReference type="ARBA" id="ARBA00004496"/>
    </source>
</evidence>
<dbReference type="InterPro" id="IPR007793">
    <property type="entry name" value="DivIVA_fam"/>
</dbReference>
<dbReference type="Pfam" id="PF05103">
    <property type="entry name" value="DivIVA"/>
    <property type="match status" value="1"/>
</dbReference>
<dbReference type="PANTHER" id="PTHR35794">
    <property type="entry name" value="CELL DIVISION PROTEIN DIVIVA"/>
    <property type="match status" value="1"/>
</dbReference>
<sequence>MVLSPIEIHNKEFDRKFRGYDREQVDDFMGQIVNDYDLALQQNAQLQKELKQSRSQLKYFTEMKDALNQSILVAQDAADKVKANAEKEAQVISEEAQSKARDLLDQSTDKSNQILEDASDKARQVTIQTDDLKSKTSSFRATLQKMLQQQLEYVESPEWNKMLEQTPTDDLKQRIGMQADDSDLTNDPGINQGSVDQNSQQGVSNPEQVDYNENIPDNKTSDSYTINNDQNGPTFNFDADNGNN</sequence>
<keyword evidence="10" id="KW-1185">Reference proteome</keyword>
<protein>
    <submittedName>
        <fullName evidence="9">Arabinan synthesis protein</fullName>
    </submittedName>
</protein>
<gene>
    <name evidence="9" type="ORF">ABM34_01870</name>
</gene>
<keyword evidence="4" id="KW-0132">Cell division</keyword>
<dbReference type="OrthoDB" id="9815492at2"/>
<feature type="coiled-coil region" evidence="7">
    <location>
        <begin position="82"/>
        <end position="135"/>
    </location>
</feature>
<dbReference type="PANTHER" id="PTHR35794:SF2">
    <property type="entry name" value="CELL DIVISION PROTEIN DIVIVA"/>
    <property type="match status" value="1"/>
</dbReference>
<dbReference type="KEGG" id="lgn:ABM34_01870"/>
<feature type="compositionally biased region" description="Polar residues" evidence="8">
    <location>
        <begin position="188"/>
        <end position="207"/>
    </location>
</feature>
<dbReference type="PATRIC" id="fig|1007676.4.peg.391"/>
<proteinExistence type="inferred from homology"/>
<dbReference type="STRING" id="1007676.ABM34_01870"/>
<dbReference type="RefSeq" id="WP_048702752.1">
    <property type="nucleotide sequence ID" value="NZ_CP012034.1"/>
</dbReference>
<keyword evidence="3" id="KW-0963">Cytoplasm</keyword>
<feature type="compositionally biased region" description="Polar residues" evidence="8">
    <location>
        <begin position="215"/>
        <end position="234"/>
    </location>
</feature>
<keyword evidence="5 7" id="KW-0175">Coiled coil</keyword>
<dbReference type="GO" id="GO:0051301">
    <property type="term" value="P:cell division"/>
    <property type="evidence" value="ECO:0007669"/>
    <property type="project" value="UniProtKB-KW"/>
</dbReference>
<dbReference type="EMBL" id="CP012034">
    <property type="protein sequence ID" value="AKP66418.1"/>
    <property type="molecule type" value="Genomic_DNA"/>
</dbReference>
<dbReference type="AlphaFoldDB" id="A0A0H4QIF2"/>
<evidence type="ECO:0000256" key="4">
    <source>
        <dbReference type="ARBA" id="ARBA00022618"/>
    </source>
</evidence>
<evidence type="ECO:0000313" key="9">
    <source>
        <dbReference type="EMBL" id="AKP66418.1"/>
    </source>
</evidence>
<evidence type="ECO:0000256" key="3">
    <source>
        <dbReference type="ARBA" id="ARBA00022490"/>
    </source>
</evidence>